<accession>A0A895YMT8</accession>
<dbReference type="Pfam" id="PF00160">
    <property type="entry name" value="Pro_isomerase"/>
    <property type="match status" value="1"/>
</dbReference>
<dbReference type="EC" id="5.2.1.8" evidence="1"/>
<dbReference type="SUPFAM" id="SSF50891">
    <property type="entry name" value="Cyclophilin-like"/>
    <property type="match status" value="1"/>
</dbReference>
<feature type="region of interest" description="Disordered" evidence="4">
    <location>
        <begin position="43"/>
        <end position="72"/>
    </location>
</feature>
<evidence type="ECO:0000256" key="3">
    <source>
        <dbReference type="ARBA" id="ARBA00023235"/>
    </source>
</evidence>
<gene>
    <name evidence="6" type="ORF">JQS43_12070</name>
</gene>
<evidence type="ECO:0000313" key="6">
    <source>
        <dbReference type="EMBL" id="QSB17272.1"/>
    </source>
</evidence>
<keyword evidence="3 6" id="KW-0413">Isomerase</keyword>
<dbReference type="InterPro" id="IPR029000">
    <property type="entry name" value="Cyclophilin-like_dom_sf"/>
</dbReference>
<feature type="domain" description="PPIase cyclophilin-type" evidence="5">
    <location>
        <begin position="102"/>
        <end position="252"/>
    </location>
</feature>
<dbReference type="PROSITE" id="PS50072">
    <property type="entry name" value="CSA_PPIASE_2"/>
    <property type="match status" value="1"/>
</dbReference>
<dbReference type="KEGG" id="nhy:JQS43_12070"/>
<evidence type="ECO:0000313" key="7">
    <source>
        <dbReference type="Proteomes" id="UP000662857"/>
    </source>
</evidence>
<protein>
    <recommendedName>
        <fullName evidence="1">peptidylprolyl isomerase</fullName>
        <ecNumber evidence="1">5.2.1.8</ecNumber>
    </recommendedName>
</protein>
<proteinExistence type="predicted"/>
<name>A0A895YMT8_9ACTN</name>
<dbReference type="Gene3D" id="2.40.100.10">
    <property type="entry name" value="Cyclophilin-like"/>
    <property type="match status" value="1"/>
</dbReference>
<dbReference type="GO" id="GO:0003755">
    <property type="term" value="F:peptidyl-prolyl cis-trans isomerase activity"/>
    <property type="evidence" value="ECO:0007669"/>
    <property type="project" value="UniProtKB-KW"/>
</dbReference>
<organism evidence="6 7">
    <name type="scientific">Natronosporangium hydrolyticum</name>
    <dbReference type="NCBI Taxonomy" id="2811111"/>
    <lineage>
        <taxon>Bacteria</taxon>
        <taxon>Bacillati</taxon>
        <taxon>Actinomycetota</taxon>
        <taxon>Actinomycetes</taxon>
        <taxon>Micromonosporales</taxon>
        <taxon>Micromonosporaceae</taxon>
        <taxon>Natronosporangium</taxon>
    </lineage>
</organism>
<dbReference type="CDD" id="cd00317">
    <property type="entry name" value="cyclophilin"/>
    <property type="match status" value="1"/>
</dbReference>
<feature type="compositionally biased region" description="Pro residues" evidence="4">
    <location>
        <begin position="52"/>
        <end position="64"/>
    </location>
</feature>
<keyword evidence="2" id="KW-0697">Rotamase</keyword>
<dbReference type="PANTHER" id="PTHR43246">
    <property type="entry name" value="PEPTIDYL-PROLYL CIS-TRANS ISOMERASE CYP38, CHLOROPLASTIC"/>
    <property type="match status" value="1"/>
</dbReference>
<evidence type="ECO:0000256" key="1">
    <source>
        <dbReference type="ARBA" id="ARBA00013194"/>
    </source>
</evidence>
<dbReference type="InterPro" id="IPR044665">
    <property type="entry name" value="E_coli_cyclophilin_A-like"/>
</dbReference>
<dbReference type="InterPro" id="IPR002130">
    <property type="entry name" value="Cyclophilin-type_PPIase_dom"/>
</dbReference>
<evidence type="ECO:0000256" key="2">
    <source>
        <dbReference type="ARBA" id="ARBA00023110"/>
    </source>
</evidence>
<dbReference type="AlphaFoldDB" id="A0A895YMT8"/>
<dbReference type="Proteomes" id="UP000662857">
    <property type="component" value="Chromosome"/>
</dbReference>
<keyword evidence="7" id="KW-1185">Reference proteome</keyword>
<reference evidence="6" key="1">
    <citation type="submission" date="2021-02" db="EMBL/GenBank/DDBJ databases">
        <title>Natrosporangium hydrolyticum gen. nov., sp. nov, a haloalkaliphilic actinobacterium from a soda solonchak soil.</title>
        <authorList>
            <person name="Sorokin D.Y."/>
            <person name="Khijniak T.V."/>
            <person name="Zakharycheva A.P."/>
            <person name="Boueva O.V."/>
            <person name="Ariskina E.V."/>
            <person name="Hahnke R.L."/>
            <person name="Bunk B."/>
            <person name="Sproer C."/>
            <person name="Schumann P."/>
            <person name="Evtushenko L.I."/>
            <person name="Kublanov I.V."/>
        </authorList>
    </citation>
    <scope>NUCLEOTIDE SEQUENCE</scope>
    <source>
        <strain evidence="6">DSM 106523</strain>
    </source>
</reference>
<dbReference type="EMBL" id="CP070499">
    <property type="protein sequence ID" value="QSB17272.1"/>
    <property type="molecule type" value="Genomic_DNA"/>
</dbReference>
<sequence length="253" mass="26270">MAERQATAKKRRQFKIAGGAAGAVLLVLIGTIWAVTALGNDDPPASAADPGPTAPAPTGAPPAPGECEWLPEDVNVNPNLEEVGTPEVGDPPAGPATMSITTNHGPIEVEVDAEGAPCTYASFVHLADQEFYDDTNCHRMTTEGIFVLQCGDPSGTGAGGPTYKYAEENLPVEQQPAYPAGTVAMAKTQEPASTGSQFFIVYEDTELPPEYTVLGTVTEGLEIVQDVAADGVEDGTSDGAPATEVTIETLRIE</sequence>
<evidence type="ECO:0000259" key="5">
    <source>
        <dbReference type="PROSITE" id="PS50072"/>
    </source>
</evidence>
<evidence type="ECO:0000256" key="4">
    <source>
        <dbReference type="SAM" id="MobiDB-lite"/>
    </source>
</evidence>